<feature type="compositionally biased region" description="Low complexity" evidence="1">
    <location>
        <begin position="57"/>
        <end position="70"/>
    </location>
</feature>
<evidence type="ECO:0000256" key="1">
    <source>
        <dbReference type="SAM" id="MobiDB-lite"/>
    </source>
</evidence>
<keyword evidence="3" id="KW-1185">Reference proteome</keyword>
<dbReference type="EMBL" id="QJKJ01004239">
    <property type="protein sequence ID" value="RDX94983.1"/>
    <property type="molecule type" value="Genomic_DNA"/>
</dbReference>
<dbReference type="Proteomes" id="UP000257109">
    <property type="component" value="Unassembled WGS sequence"/>
</dbReference>
<feature type="non-terminal residue" evidence="2">
    <location>
        <position position="1"/>
    </location>
</feature>
<sequence>PYLELQTSKLYILGGYGKLRQISTTSFFGAQPGNTRQFGVKECATSRVVNEQPPPSFRQQQPVQQNNSSPSLEDLNVFAKSKELQTQIGQLATIVNQLQSKGYEQILSQTILSPQANMSVITLRSGNELPQQQTINMHSEFPNFDVVAGGGSPILEAAIEAAKPHHS</sequence>
<dbReference type="OrthoDB" id="1436830at2759"/>
<feature type="region of interest" description="Disordered" evidence="1">
    <location>
        <begin position="50"/>
        <end position="70"/>
    </location>
</feature>
<organism evidence="2 3">
    <name type="scientific">Mucuna pruriens</name>
    <name type="common">Velvet bean</name>
    <name type="synonym">Dolichos pruriens</name>
    <dbReference type="NCBI Taxonomy" id="157652"/>
    <lineage>
        <taxon>Eukaryota</taxon>
        <taxon>Viridiplantae</taxon>
        <taxon>Streptophyta</taxon>
        <taxon>Embryophyta</taxon>
        <taxon>Tracheophyta</taxon>
        <taxon>Spermatophyta</taxon>
        <taxon>Magnoliopsida</taxon>
        <taxon>eudicotyledons</taxon>
        <taxon>Gunneridae</taxon>
        <taxon>Pentapetalae</taxon>
        <taxon>rosids</taxon>
        <taxon>fabids</taxon>
        <taxon>Fabales</taxon>
        <taxon>Fabaceae</taxon>
        <taxon>Papilionoideae</taxon>
        <taxon>50 kb inversion clade</taxon>
        <taxon>NPAAA clade</taxon>
        <taxon>indigoferoid/millettioid clade</taxon>
        <taxon>Phaseoleae</taxon>
        <taxon>Mucuna</taxon>
    </lineage>
</organism>
<comment type="caution">
    <text evidence="2">The sequence shown here is derived from an EMBL/GenBank/DDBJ whole genome shotgun (WGS) entry which is preliminary data.</text>
</comment>
<feature type="non-terminal residue" evidence="2">
    <location>
        <position position="167"/>
    </location>
</feature>
<protein>
    <submittedName>
        <fullName evidence="2">Uncharacterized protein</fullName>
    </submittedName>
</protein>
<dbReference type="AlphaFoldDB" id="A0A371GX21"/>
<gene>
    <name evidence="2" type="ORF">CR513_22557</name>
</gene>
<proteinExistence type="predicted"/>
<name>A0A371GX21_MUCPR</name>
<reference evidence="2" key="1">
    <citation type="submission" date="2018-05" db="EMBL/GenBank/DDBJ databases">
        <title>Draft genome of Mucuna pruriens seed.</title>
        <authorList>
            <person name="Nnadi N.E."/>
            <person name="Vos R."/>
            <person name="Hasami M.H."/>
            <person name="Devisetty U.K."/>
            <person name="Aguiy J.C."/>
        </authorList>
    </citation>
    <scope>NUCLEOTIDE SEQUENCE [LARGE SCALE GENOMIC DNA]</scope>
    <source>
        <strain evidence="2">JCA_2017</strain>
    </source>
</reference>
<accession>A0A371GX21</accession>
<evidence type="ECO:0000313" key="2">
    <source>
        <dbReference type="EMBL" id="RDX94983.1"/>
    </source>
</evidence>
<evidence type="ECO:0000313" key="3">
    <source>
        <dbReference type="Proteomes" id="UP000257109"/>
    </source>
</evidence>